<feature type="domain" description="Cathepsin propeptide inhibitor" evidence="8">
    <location>
        <begin position="33"/>
        <end position="89"/>
    </location>
</feature>
<organism evidence="9 10">
    <name type="scientific">Clonorchis sinensis</name>
    <name type="common">Chinese liver fluke</name>
    <dbReference type="NCBI Taxonomy" id="79923"/>
    <lineage>
        <taxon>Eukaryota</taxon>
        <taxon>Metazoa</taxon>
        <taxon>Spiralia</taxon>
        <taxon>Lophotrochozoa</taxon>
        <taxon>Platyhelminthes</taxon>
        <taxon>Trematoda</taxon>
        <taxon>Digenea</taxon>
        <taxon>Opisthorchiida</taxon>
        <taxon>Opisthorchiata</taxon>
        <taxon>Opisthorchiidae</taxon>
        <taxon>Clonorchis</taxon>
    </lineage>
</organism>
<dbReference type="Gene3D" id="3.90.70.10">
    <property type="entry name" value="Cysteine proteinases"/>
    <property type="match status" value="2"/>
</dbReference>
<dbReference type="SUPFAM" id="SSF54001">
    <property type="entry name" value="Cysteine proteinases"/>
    <property type="match status" value="2"/>
</dbReference>
<dbReference type="PROSITE" id="PS00640">
    <property type="entry name" value="THIOL_PROTEASE_ASN"/>
    <property type="match status" value="2"/>
</dbReference>
<keyword evidence="6" id="KW-1015">Disulfide bond</keyword>
<proteinExistence type="inferred from homology"/>
<dbReference type="PANTHER" id="PTHR12411">
    <property type="entry name" value="CYSTEINE PROTEASE FAMILY C1-RELATED"/>
    <property type="match status" value="1"/>
</dbReference>
<dbReference type="OrthoDB" id="387093at2759"/>
<dbReference type="PROSITE" id="PS00639">
    <property type="entry name" value="THIOL_PROTEASE_HIS"/>
    <property type="match status" value="2"/>
</dbReference>
<dbReference type="AlphaFoldDB" id="A0A3R7G3L6"/>
<comment type="caution">
    <text evidence="9">The sequence shown here is derived from an EMBL/GenBank/DDBJ whole genome shotgun (WGS) entry which is preliminary data.</text>
</comment>
<feature type="domain" description="Cathepsin propeptide inhibitor" evidence="8">
    <location>
        <begin position="358"/>
        <end position="414"/>
    </location>
</feature>
<dbReference type="InterPro" id="IPR025660">
    <property type="entry name" value="Pept_his_AS"/>
</dbReference>
<accession>A0A3R7G3L6</accession>
<reference evidence="9 10" key="1">
    <citation type="journal article" date="2018" name="Biotechnol. Adv.">
        <title>Improved genomic resources and new bioinformatic workflow for the carcinogenic parasite Clonorchis sinensis: Biotechnological implications.</title>
        <authorList>
            <person name="Wang D."/>
            <person name="Korhonen P.K."/>
            <person name="Gasser R.B."/>
            <person name="Young N.D."/>
        </authorList>
    </citation>
    <scope>NUCLEOTIDE SEQUENCE [LARGE SCALE GENOMIC DNA]</scope>
    <source>
        <strain evidence="9">Cs-k2</strain>
    </source>
</reference>
<dbReference type="InterPro" id="IPR013128">
    <property type="entry name" value="Peptidase_C1A"/>
</dbReference>
<protein>
    <submittedName>
        <fullName evidence="9">Cathepsin F</fullName>
    </submittedName>
</protein>
<dbReference type="InterPro" id="IPR000668">
    <property type="entry name" value="Peptidase_C1A_C"/>
</dbReference>
<comment type="similarity">
    <text evidence="1">Belongs to the peptidase C1 family.</text>
</comment>
<keyword evidence="2" id="KW-0645">Protease</keyword>
<dbReference type="InterPro" id="IPR038765">
    <property type="entry name" value="Papain-like_cys_pep_sf"/>
</dbReference>
<dbReference type="CDD" id="cd02248">
    <property type="entry name" value="Peptidase_C1A"/>
    <property type="match status" value="2"/>
</dbReference>
<evidence type="ECO:0000259" key="7">
    <source>
        <dbReference type="SMART" id="SM00645"/>
    </source>
</evidence>
<feature type="domain" description="Peptidase C1A papain C-terminal" evidence="7">
    <location>
        <begin position="116"/>
        <end position="326"/>
    </location>
</feature>
<keyword evidence="4" id="KW-0788">Thiol protease</keyword>
<dbReference type="STRING" id="79923.A0A3R7G3L6"/>
<keyword evidence="10" id="KW-1185">Reference proteome</keyword>
<dbReference type="PROSITE" id="PS00139">
    <property type="entry name" value="THIOL_PROTEASE_CYS"/>
    <property type="match status" value="2"/>
</dbReference>
<dbReference type="GO" id="GO:0008234">
    <property type="term" value="F:cysteine-type peptidase activity"/>
    <property type="evidence" value="ECO:0007669"/>
    <property type="project" value="UniProtKB-KW"/>
</dbReference>
<evidence type="ECO:0000256" key="6">
    <source>
        <dbReference type="ARBA" id="ARBA00023157"/>
    </source>
</evidence>
<evidence type="ECO:0000313" key="9">
    <source>
        <dbReference type="EMBL" id="KAG5450631.1"/>
    </source>
</evidence>
<dbReference type="InterPro" id="IPR000169">
    <property type="entry name" value="Pept_cys_AS"/>
</dbReference>
<evidence type="ECO:0000313" key="10">
    <source>
        <dbReference type="Proteomes" id="UP000286415"/>
    </source>
</evidence>
<evidence type="ECO:0000256" key="3">
    <source>
        <dbReference type="ARBA" id="ARBA00022801"/>
    </source>
</evidence>
<feature type="domain" description="Peptidase C1A papain C-terminal" evidence="7">
    <location>
        <begin position="441"/>
        <end position="652"/>
    </location>
</feature>
<dbReference type="InterPro" id="IPR025661">
    <property type="entry name" value="Pept_asp_AS"/>
</dbReference>
<evidence type="ECO:0000259" key="8">
    <source>
        <dbReference type="SMART" id="SM00848"/>
    </source>
</evidence>
<dbReference type="PRINTS" id="PR00705">
    <property type="entry name" value="PAPAIN"/>
</dbReference>
<dbReference type="Pfam" id="PF08246">
    <property type="entry name" value="Inhibitor_I29"/>
    <property type="match status" value="2"/>
</dbReference>
<gene>
    <name evidence="9" type="ORF">CSKR_100108</name>
</gene>
<dbReference type="SMART" id="SM00848">
    <property type="entry name" value="Inhibitor_I29"/>
    <property type="match status" value="2"/>
</dbReference>
<dbReference type="SMART" id="SM00645">
    <property type="entry name" value="Pept_C1"/>
    <property type="match status" value="2"/>
</dbReference>
<evidence type="ECO:0000256" key="2">
    <source>
        <dbReference type="ARBA" id="ARBA00022670"/>
    </source>
</evidence>
<evidence type="ECO:0000256" key="1">
    <source>
        <dbReference type="ARBA" id="ARBA00008455"/>
    </source>
</evidence>
<reference evidence="9 10" key="2">
    <citation type="journal article" date="2021" name="Genomics">
        <title>High-quality reference genome for Clonorchis sinensis.</title>
        <authorList>
            <person name="Young N.D."/>
            <person name="Stroehlein A.J."/>
            <person name="Kinkar L."/>
            <person name="Wang T."/>
            <person name="Sohn W.M."/>
            <person name="Chang B.C.H."/>
            <person name="Kaur P."/>
            <person name="Weisz D."/>
            <person name="Dudchenko O."/>
            <person name="Aiden E.L."/>
            <person name="Korhonen P.K."/>
            <person name="Gasser R.B."/>
        </authorList>
    </citation>
    <scope>NUCLEOTIDE SEQUENCE [LARGE SCALE GENOMIC DNA]</scope>
    <source>
        <strain evidence="9">Cs-k2</strain>
    </source>
</reference>
<dbReference type="EMBL" id="NIRI02000042">
    <property type="protein sequence ID" value="KAG5450631.1"/>
    <property type="molecule type" value="Genomic_DNA"/>
</dbReference>
<dbReference type="InterPro" id="IPR013201">
    <property type="entry name" value="Prot_inhib_I29"/>
</dbReference>
<evidence type="ECO:0000256" key="4">
    <source>
        <dbReference type="ARBA" id="ARBA00022807"/>
    </source>
</evidence>
<dbReference type="GO" id="GO:0006508">
    <property type="term" value="P:proteolysis"/>
    <property type="evidence" value="ECO:0007669"/>
    <property type="project" value="UniProtKB-KW"/>
</dbReference>
<dbReference type="Gene3D" id="1.10.287.2250">
    <property type="match status" value="1"/>
</dbReference>
<evidence type="ECO:0000256" key="5">
    <source>
        <dbReference type="ARBA" id="ARBA00023145"/>
    </source>
</evidence>
<name>A0A3R7G3L6_CLOSI</name>
<dbReference type="FunFam" id="3.90.70.10:FF:000039">
    <property type="entry name" value="Cysteine proteinase 2, putative"/>
    <property type="match status" value="2"/>
</dbReference>
<sequence>MGLTVFYLLVISIWCVNTRNTLTHEPEDARQKYEEFKLRYQKSYATVDDEYRFGIFKDNLVRAKQLQDMEQGTAEYGVTQFSDLTSEEFANKYLGVQLDELATEEEVDPEEDVTVADDNFDWRQHGAVGPVWNQGPCGSCWAFSAVGNIEGQWFLKSGELLHLSVQQVLDCDHVDHGCNGGYPPQVYRQVNQMGGLQLDADYSYKAAVGKCHTDRSKFRAYVNSSVILSQNEQFQANKLKTIGPLASTLNARTLQFYRKGIMHPTPSACNPGQLNHAVLTVGYGIEQEMPYWIVKNSWSRGFGEQGYFRILRENKSMKLFRSRYLMMRISICYLFTLELWCLCARTTTPEPENARQLYEEFKQKYKKTYVNDDDEYRFSVFKENLLRAHQLQTMEQGTAEYGVTQFFDLTSQEFQIQYLGFKYEDMQDTEEMSPSTRVVMDEDSFDWRDHGAVGPVLDQGKCGSCWAFSTIGNIEGQWFLKTGELLSLSEQQLIDCDNVDEGCNGGYPPRTYGAVIKMGGLELNSDYPYKALAEKCHMDRQKLKVYINDSVVFPRNEHLQAEALKLMGPLSSALNANPLKFYKTGIMHLPVASCFPRALNHAVLTVGYGTENGLPYWTVKNSWGTAFGEDGYFRIYRGGGTCGINRLVSTAAIR</sequence>
<keyword evidence="5" id="KW-0865">Zymogen</keyword>
<dbReference type="InterPro" id="IPR039417">
    <property type="entry name" value="Peptidase_C1A_papain-like"/>
</dbReference>
<dbReference type="Proteomes" id="UP000286415">
    <property type="component" value="Unassembled WGS sequence"/>
</dbReference>
<dbReference type="InParanoid" id="A0A3R7G3L6"/>
<keyword evidence="3" id="KW-0378">Hydrolase</keyword>
<dbReference type="Pfam" id="PF00112">
    <property type="entry name" value="Peptidase_C1"/>
    <property type="match status" value="2"/>
</dbReference>